<evidence type="ECO:0000313" key="1">
    <source>
        <dbReference type="EMBL" id="KAJ4730060.1"/>
    </source>
</evidence>
<comment type="caution">
    <text evidence="1">The sequence shown here is derived from an EMBL/GenBank/DDBJ whole genome shotgun (WGS) entry which is preliminary data.</text>
</comment>
<name>A0ACC1Z1Y8_MELAZ</name>
<dbReference type="Proteomes" id="UP001164539">
    <property type="component" value="Chromosome 1"/>
</dbReference>
<dbReference type="EMBL" id="CM051394">
    <property type="protein sequence ID" value="KAJ4730060.1"/>
    <property type="molecule type" value="Genomic_DNA"/>
</dbReference>
<reference evidence="1 2" key="1">
    <citation type="journal article" date="2023" name="Science">
        <title>Complex scaffold remodeling in plant triterpene biosynthesis.</title>
        <authorList>
            <person name="De La Pena R."/>
            <person name="Hodgson H."/>
            <person name="Liu J.C."/>
            <person name="Stephenson M.J."/>
            <person name="Martin A.C."/>
            <person name="Owen C."/>
            <person name="Harkess A."/>
            <person name="Leebens-Mack J."/>
            <person name="Jimenez L.E."/>
            <person name="Osbourn A."/>
            <person name="Sattely E.S."/>
        </authorList>
    </citation>
    <scope>NUCLEOTIDE SEQUENCE [LARGE SCALE GENOMIC DNA]</scope>
    <source>
        <strain evidence="2">cv. JPN11</strain>
        <tissue evidence="1">Leaf</tissue>
    </source>
</reference>
<keyword evidence="1" id="KW-0418">Kinase</keyword>
<protein>
    <submittedName>
        <fullName evidence="1">Mitogen-activated protein kinase kinase kinase</fullName>
    </submittedName>
</protein>
<gene>
    <name evidence="1" type="ORF">OWV82_002741</name>
</gene>
<proteinExistence type="predicted"/>
<organism evidence="1 2">
    <name type="scientific">Melia azedarach</name>
    <name type="common">Chinaberry tree</name>
    <dbReference type="NCBI Taxonomy" id="155640"/>
    <lineage>
        <taxon>Eukaryota</taxon>
        <taxon>Viridiplantae</taxon>
        <taxon>Streptophyta</taxon>
        <taxon>Embryophyta</taxon>
        <taxon>Tracheophyta</taxon>
        <taxon>Spermatophyta</taxon>
        <taxon>Magnoliopsida</taxon>
        <taxon>eudicotyledons</taxon>
        <taxon>Gunneridae</taxon>
        <taxon>Pentapetalae</taxon>
        <taxon>rosids</taxon>
        <taxon>malvids</taxon>
        <taxon>Sapindales</taxon>
        <taxon>Meliaceae</taxon>
        <taxon>Melia</taxon>
    </lineage>
</organism>
<keyword evidence="2" id="KW-1185">Reference proteome</keyword>
<sequence length="428" mass="47487">MDWTRGHPIGHGSSATVSFATSHQSGDIFAVKSTELSKSEFLQRERKFLSSLNSPHVVGYKGCDISQENNKLMYNLFMEYATGGTLHDEIQRHGGRLDESLIAFYARQILQGLDYLHSNGLVHCDIKSRNILITETGAKIADFGCAKWEGGAVQSGGTPMFMAPEVARGENQGFASDIWAVGCTVIEMASGGAPWPDATDPVTVLYRIAYSSELPEFPGFLSNQAKDFLSNCLRRDPKERLIASQLLKHPFLGEFNSGTKQIQESNSSSNSPTSILDQGIWNSVEETEESLGILIHSSSKITACERIRRLSSSEGPSWDCDESWITIRVNNNKESKAIMEDIETKDDMICGSVLDWNSGDGLEKQESFVNSEKLVAFLDRNISSRISRDISFEFCTCRKDNDVISSSFNFHRDKNRLLFPSISSSLIS</sequence>
<keyword evidence="1" id="KW-0808">Transferase</keyword>
<evidence type="ECO:0000313" key="2">
    <source>
        <dbReference type="Proteomes" id="UP001164539"/>
    </source>
</evidence>
<accession>A0ACC1Z1Y8</accession>